<feature type="binding site" evidence="8">
    <location>
        <position position="17"/>
    </location>
    <ligand>
        <name>Mg(2+)</name>
        <dbReference type="ChEBI" id="CHEBI:18420"/>
    </ligand>
</feature>
<keyword evidence="1 8" id="KW-0963">Cytoplasm</keyword>
<dbReference type="AlphaFoldDB" id="A0A133XNP4"/>
<evidence type="ECO:0000256" key="4">
    <source>
        <dbReference type="ARBA" id="ARBA00022741"/>
    </source>
</evidence>
<comment type="catalytic activity">
    <reaction evidence="8">
        <text>(7R,8S)-7,8-diammoniononanoate + CO2 + ATP = (4R,5S)-dethiobiotin + ADP + phosphate + 3 H(+)</text>
        <dbReference type="Rhea" id="RHEA:15805"/>
        <dbReference type="ChEBI" id="CHEBI:15378"/>
        <dbReference type="ChEBI" id="CHEBI:16526"/>
        <dbReference type="ChEBI" id="CHEBI:30616"/>
        <dbReference type="ChEBI" id="CHEBI:43474"/>
        <dbReference type="ChEBI" id="CHEBI:149469"/>
        <dbReference type="ChEBI" id="CHEBI:149473"/>
        <dbReference type="ChEBI" id="CHEBI:456216"/>
        <dbReference type="EC" id="6.3.3.3"/>
    </reaction>
</comment>
<dbReference type="GO" id="GO:0005829">
    <property type="term" value="C:cytosol"/>
    <property type="evidence" value="ECO:0007669"/>
    <property type="project" value="TreeGrafter"/>
</dbReference>
<dbReference type="HAMAP" id="MF_00336">
    <property type="entry name" value="BioD"/>
    <property type="match status" value="1"/>
</dbReference>
<feature type="binding site" evidence="8">
    <location>
        <begin position="173"/>
        <end position="174"/>
    </location>
    <ligand>
        <name>ATP</name>
        <dbReference type="ChEBI" id="CHEBI:30616"/>
    </ligand>
</feature>
<dbReference type="GO" id="GO:0004141">
    <property type="term" value="F:dethiobiotin synthase activity"/>
    <property type="evidence" value="ECO:0007669"/>
    <property type="project" value="UniProtKB-UniRule"/>
</dbReference>
<sequence>MNPAYFLTGTDTEIGKTFITCALLHHAAQRGIRAAGVKPVAAGTDADGRNDDVENIRAASTVALADDILNPYCFSAAIAPHIAASEEGRRIEFATIQSACRQAMQQADLVIIEGVGGFRVPLGGDGDSADLAVALALPVILVVGMRLGCINHALLTVEAIAARGLTLAGWVANRIDPAMARFDENMATLQALLPAPLLGVVPHNPAGGSAGAAAFLQFPAA</sequence>
<keyword evidence="10" id="KW-1185">Reference proteome</keyword>
<organism evidence="9 10">
    <name type="scientific">Dechloromonas denitrificans</name>
    <dbReference type="NCBI Taxonomy" id="281362"/>
    <lineage>
        <taxon>Bacteria</taxon>
        <taxon>Pseudomonadati</taxon>
        <taxon>Pseudomonadota</taxon>
        <taxon>Betaproteobacteria</taxon>
        <taxon>Rhodocyclales</taxon>
        <taxon>Azonexaceae</taxon>
        <taxon>Dechloromonas</taxon>
    </lineage>
</organism>
<keyword evidence="2 8" id="KW-0436">Ligase</keyword>
<reference evidence="9 10" key="1">
    <citation type="submission" date="2015-12" db="EMBL/GenBank/DDBJ databases">
        <title>Nitrous oxide reduction kinetics distinguish bacteria harboring typical versus atypical NosZ.</title>
        <authorList>
            <person name="Yoon S."/>
            <person name="Nissen S."/>
            <person name="Park D."/>
            <person name="Sanford R.A."/>
            <person name="Loeffler F.E."/>
        </authorList>
    </citation>
    <scope>NUCLEOTIDE SEQUENCE [LARGE SCALE GENOMIC DNA]</scope>
    <source>
        <strain evidence="9 10">ATCC BAA-841</strain>
    </source>
</reference>
<dbReference type="GO" id="GO:0000287">
    <property type="term" value="F:magnesium ion binding"/>
    <property type="evidence" value="ECO:0007669"/>
    <property type="project" value="UniProtKB-UniRule"/>
</dbReference>
<dbReference type="Proteomes" id="UP000070186">
    <property type="component" value="Unassembled WGS sequence"/>
</dbReference>
<evidence type="ECO:0000256" key="1">
    <source>
        <dbReference type="ARBA" id="ARBA00022490"/>
    </source>
</evidence>
<evidence type="ECO:0000256" key="2">
    <source>
        <dbReference type="ARBA" id="ARBA00022598"/>
    </source>
</evidence>
<evidence type="ECO:0000256" key="5">
    <source>
        <dbReference type="ARBA" id="ARBA00022756"/>
    </source>
</evidence>
<dbReference type="PIRSF" id="PIRSF006755">
    <property type="entry name" value="DTB_synth"/>
    <property type="match status" value="1"/>
</dbReference>
<keyword evidence="4 8" id="KW-0547">Nucleotide-binding</keyword>
<dbReference type="GO" id="GO:0009102">
    <property type="term" value="P:biotin biosynthetic process"/>
    <property type="evidence" value="ECO:0007669"/>
    <property type="project" value="UniProtKB-UniRule"/>
</dbReference>
<comment type="function">
    <text evidence="8">Catalyzes a mechanistically unusual reaction, the ATP-dependent insertion of CO2 between the N7 and N8 nitrogen atoms of 7,8-diaminopelargonic acid (DAPA, also called 7,8-diammoniononanoate) to form a ureido ring.</text>
</comment>
<evidence type="ECO:0000313" key="10">
    <source>
        <dbReference type="Proteomes" id="UP000070186"/>
    </source>
</evidence>
<evidence type="ECO:0000256" key="6">
    <source>
        <dbReference type="ARBA" id="ARBA00022840"/>
    </source>
</evidence>
<comment type="subcellular location">
    <subcellularLocation>
        <location evidence="8">Cytoplasm</location>
    </subcellularLocation>
</comment>
<feature type="active site" evidence="8">
    <location>
        <position position="38"/>
    </location>
</feature>
<comment type="caution">
    <text evidence="8">Lacks conserved residue(s) required for the propagation of feature annotation.</text>
</comment>
<dbReference type="EC" id="6.3.3.3" evidence="8"/>
<proteinExistence type="inferred from homology"/>
<feature type="binding site" evidence="8">
    <location>
        <position position="52"/>
    </location>
    <ligand>
        <name>ATP</name>
        <dbReference type="ChEBI" id="CHEBI:30616"/>
    </ligand>
</feature>
<comment type="pathway">
    <text evidence="8">Cofactor biosynthesis; biotin biosynthesis; biotin from 7,8-diaminononanoate: step 1/2.</text>
</comment>
<comment type="similarity">
    <text evidence="8">Belongs to the dethiobiotin synthetase family.</text>
</comment>
<dbReference type="PANTHER" id="PTHR43210:SF5">
    <property type="entry name" value="DETHIOBIOTIN SYNTHETASE"/>
    <property type="match status" value="1"/>
</dbReference>
<feature type="binding site" evidence="8">
    <location>
        <begin position="13"/>
        <end position="18"/>
    </location>
    <ligand>
        <name>ATP</name>
        <dbReference type="ChEBI" id="CHEBI:30616"/>
    </ligand>
</feature>
<dbReference type="SUPFAM" id="SSF52540">
    <property type="entry name" value="P-loop containing nucleoside triphosphate hydrolases"/>
    <property type="match status" value="1"/>
</dbReference>
<dbReference type="STRING" id="281362.AT959_02455"/>
<evidence type="ECO:0000256" key="8">
    <source>
        <dbReference type="HAMAP-Rule" id="MF_00336"/>
    </source>
</evidence>
<keyword evidence="3 8" id="KW-0479">Metal-binding</keyword>
<accession>A0A133XNP4</accession>
<dbReference type="InterPro" id="IPR004472">
    <property type="entry name" value="DTB_synth_BioD"/>
</dbReference>
<dbReference type="UniPathway" id="UPA00078">
    <property type="reaction ID" value="UER00161"/>
</dbReference>
<feature type="binding site" evidence="8">
    <location>
        <begin position="113"/>
        <end position="116"/>
    </location>
    <ligand>
        <name>ATP</name>
        <dbReference type="ChEBI" id="CHEBI:30616"/>
    </ligand>
</feature>
<name>A0A133XNP4_9RHOO</name>
<dbReference type="InterPro" id="IPR027417">
    <property type="entry name" value="P-loop_NTPase"/>
</dbReference>
<feature type="binding site" evidence="8">
    <location>
        <position position="52"/>
    </location>
    <ligand>
        <name>Mg(2+)</name>
        <dbReference type="ChEBI" id="CHEBI:18420"/>
    </ligand>
</feature>
<dbReference type="CDD" id="cd03109">
    <property type="entry name" value="DTBS"/>
    <property type="match status" value="1"/>
</dbReference>
<dbReference type="EMBL" id="LODL01000005">
    <property type="protein sequence ID" value="KXB32561.1"/>
    <property type="molecule type" value="Genomic_DNA"/>
</dbReference>
<comment type="caution">
    <text evidence="9">The sequence shown here is derived from an EMBL/GenBank/DDBJ whole genome shotgun (WGS) entry which is preliminary data.</text>
</comment>
<dbReference type="GO" id="GO:0005524">
    <property type="term" value="F:ATP binding"/>
    <property type="evidence" value="ECO:0007669"/>
    <property type="project" value="UniProtKB-UniRule"/>
</dbReference>
<dbReference type="FunFam" id="3.40.50.300:FF:000292">
    <property type="entry name" value="ATP-dependent dethiobiotin synthetase BioD"/>
    <property type="match status" value="1"/>
</dbReference>
<dbReference type="GO" id="GO:0042803">
    <property type="term" value="F:protein homodimerization activity"/>
    <property type="evidence" value="ECO:0007669"/>
    <property type="project" value="UniProtKB-ARBA"/>
</dbReference>
<feature type="binding site" evidence="8">
    <location>
        <position position="113"/>
    </location>
    <ligand>
        <name>Mg(2+)</name>
        <dbReference type="ChEBI" id="CHEBI:18420"/>
    </ligand>
</feature>
<evidence type="ECO:0000313" key="9">
    <source>
        <dbReference type="EMBL" id="KXB32561.1"/>
    </source>
</evidence>
<protein>
    <recommendedName>
        <fullName evidence="8">ATP-dependent dethiobiotin synthetase BioD</fullName>
        <ecNumber evidence="8">6.3.3.3</ecNumber>
    </recommendedName>
    <alternativeName>
        <fullName evidence="8">DTB synthetase</fullName>
        <shortName evidence="8">DTBS</shortName>
    </alternativeName>
    <alternativeName>
        <fullName evidence="8">Dethiobiotin synthase</fullName>
    </alternativeName>
</protein>
<comment type="cofactor">
    <cofactor evidence="8">
        <name>Mg(2+)</name>
        <dbReference type="ChEBI" id="CHEBI:18420"/>
    </cofactor>
</comment>
<dbReference type="PANTHER" id="PTHR43210">
    <property type="entry name" value="DETHIOBIOTIN SYNTHETASE"/>
    <property type="match status" value="1"/>
</dbReference>
<comment type="subunit">
    <text evidence="8">Homodimer.</text>
</comment>
<keyword evidence="5 8" id="KW-0093">Biotin biosynthesis</keyword>
<dbReference type="NCBIfam" id="TIGR00347">
    <property type="entry name" value="bioD"/>
    <property type="match status" value="1"/>
</dbReference>
<dbReference type="Gene3D" id="3.40.50.300">
    <property type="entry name" value="P-loop containing nucleotide triphosphate hydrolases"/>
    <property type="match status" value="1"/>
</dbReference>
<keyword evidence="6 8" id="KW-0067">ATP-binding</keyword>
<evidence type="ECO:0000256" key="7">
    <source>
        <dbReference type="ARBA" id="ARBA00022842"/>
    </source>
</evidence>
<evidence type="ECO:0000256" key="3">
    <source>
        <dbReference type="ARBA" id="ARBA00022723"/>
    </source>
</evidence>
<gene>
    <name evidence="8" type="primary">bioD</name>
    <name evidence="9" type="ORF">AT959_02455</name>
</gene>
<dbReference type="Pfam" id="PF13500">
    <property type="entry name" value="AAA_26"/>
    <property type="match status" value="1"/>
</dbReference>
<dbReference type="RefSeq" id="WP_066880177.1">
    <property type="nucleotide sequence ID" value="NZ_LODL01000005.1"/>
</dbReference>
<keyword evidence="7 8" id="KW-0460">Magnesium</keyword>